<evidence type="ECO:0000313" key="8">
    <source>
        <dbReference type="Proteomes" id="UP001516464"/>
    </source>
</evidence>
<protein>
    <recommendedName>
        <fullName evidence="2">separase</fullName>
        <ecNumber evidence="2">3.4.22.49</ecNumber>
    </recommendedName>
</protein>
<evidence type="ECO:0000256" key="1">
    <source>
        <dbReference type="ARBA" id="ARBA00000451"/>
    </source>
</evidence>
<keyword evidence="5" id="KW-0175">Coiled coil</keyword>
<feature type="coiled-coil region" evidence="5">
    <location>
        <begin position="130"/>
        <end position="157"/>
    </location>
</feature>
<keyword evidence="4" id="KW-0159">Chromosome partition</keyword>
<name>A0ABQ7HY80_9MICR</name>
<dbReference type="PROSITE" id="PS51700">
    <property type="entry name" value="SEPARIN"/>
    <property type="match status" value="1"/>
</dbReference>
<proteinExistence type="predicted"/>
<dbReference type="InterPro" id="IPR005314">
    <property type="entry name" value="Peptidase_C50"/>
</dbReference>
<organism evidence="7 8">
    <name type="scientific">Astathelohania contejeani</name>
    <dbReference type="NCBI Taxonomy" id="164912"/>
    <lineage>
        <taxon>Eukaryota</taxon>
        <taxon>Fungi</taxon>
        <taxon>Fungi incertae sedis</taxon>
        <taxon>Microsporidia</taxon>
        <taxon>Astathelohaniidae</taxon>
        <taxon>Astathelohania</taxon>
    </lineage>
</organism>
<evidence type="ECO:0000256" key="5">
    <source>
        <dbReference type="SAM" id="Coils"/>
    </source>
</evidence>
<feature type="domain" description="Peptidase C50" evidence="6">
    <location>
        <begin position="587"/>
        <end position="681"/>
    </location>
</feature>
<dbReference type="EMBL" id="SBIQ01000134">
    <property type="protein sequence ID" value="KAF7683070.1"/>
    <property type="molecule type" value="Genomic_DNA"/>
</dbReference>
<reference evidence="7 8" key="1">
    <citation type="submission" date="2019-01" db="EMBL/GenBank/DDBJ databases">
        <title>Genomes sequencing and comparative genomics of infectious freshwater microsporidia, Cucumispora dikerogammari and Thelohania contejeani.</title>
        <authorList>
            <person name="Cormier A."/>
            <person name="Giraud I."/>
            <person name="Wattier R."/>
            <person name="Teixeira M."/>
            <person name="Grandjean F."/>
            <person name="Rigaud T."/>
            <person name="Cordaux R."/>
        </authorList>
    </citation>
    <scope>NUCLEOTIDE SEQUENCE [LARGE SCALE GENOMIC DNA]</scope>
    <source>
        <strain evidence="7">T1</strain>
        <tissue evidence="7">Spores</tissue>
    </source>
</reference>
<evidence type="ECO:0000259" key="6">
    <source>
        <dbReference type="PROSITE" id="PS51700"/>
    </source>
</evidence>
<comment type="caution">
    <text evidence="7">The sequence shown here is derived from an EMBL/GenBank/DDBJ whole genome shotgun (WGS) entry which is preliminary data.</text>
</comment>
<sequence length="771" mass="91685">MTISLLDQIRYSGIRKPTIQSVRKRAIPGLERINSILKLKNASQEELELAFDITKLLKVYEEVLYKSFIPRFSLHRILISICERSSGTPLYNKVFSELKNMMCIHEPEDPNWCEVRAAYLLLELKSGPCTENYVTEINELINKIEDTKRKSKIANSLSKYIRKNKIKTDKNIQITNWLLAEKSHTKEEFIKTKYYKENDELRHYLKERYFCLSYFSGKERIFKSDNFISKAFIIYWKRERGDGLLSIFKKIVEIKPNSTNITFLDKIQIEFLKGYFYFINKKYKKTKNILKELLLQLNQENKKSIYIEIYFHIYYFLILCHLFLCEYLETNYYLRKSIELADQFLVDELVNYFLNMLFFVQRLGGVCAPYPRNHEKWVFIKQEIITKGTINQLELKNGFVENLYFNLLLKNIAYQIRELRLYNGNINYDIINNPSIDYNITPDPNFFHKRCYKIISFFTINDILYYCDYSENANLYKTKINFKDILIELNEILSKSKDILKSNVNSQKDKINWWIKRIELDNRLEVLIHKVNESINIKCDGYNSVVIILDEITTPFPFELLFKVGVYRIPSFQYLTEIKKWDSKISVKNVFYLLDPEKNLENTRLFIGNFLKEKNIKKGIVGRIPIKNEWEEALNHDLFLYFGHGNGCKYVQDKSYIKQSCGGIKFFFGCSSAKLFCTENFKRDGVVLKYFEEYLSCKNERLPLILGCLWDVTDKDIDRFTVGFLDDLMDNKKMQCVANLVMERRKEFKLKYLNGAAVVVYGLPTFIEWRI</sequence>
<evidence type="ECO:0000313" key="7">
    <source>
        <dbReference type="EMBL" id="KAF7683070.1"/>
    </source>
</evidence>
<evidence type="ECO:0000256" key="2">
    <source>
        <dbReference type="ARBA" id="ARBA00012489"/>
    </source>
</evidence>
<dbReference type="InterPro" id="IPR030397">
    <property type="entry name" value="SEPARIN_core_dom"/>
</dbReference>
<evidence type="ECO:0000256" key="3">
    <source>
        <dbReference type="ARBA" id="ARBA00022801"/>
    </source>
</evidence>
<accession>A0ABQ7HY80</accession>
<comment type="catalytic activity">
    <reaction evidence="1">
        <text>All bonds known to be hydrolyzed by this endopeptidase have arginine in P1 and an acidic residue in P4. P6 is often occupied by an acidic residue or by a hydroxy-amino-acid residue, the phosphorylation of which enhances cleavage.</text>
        <dbReference type="EC" id="3.4.22.49"/>
    </reaction>
</comment>
<dbReference type="EC" id="3.4.22.49" evidence="2"/>
<dbReference type="PANTHER" id="PTHR12792">
    <property type="entry name" value="EXTRA SPINDLE POLES 1-RELATED"/>
    <property type="match status" value="1"/>
</dbReference>
<evidence type="ECO:0000256" key="4">
    <source>
        <dbReference type="ARBA" id="ARBA00022829"/>
    </source>
</evidence>
<dbReference type="Proteomes" id="UP001516464">
    <property type="component" value="Unassembled WGS sequence"/>
</dbReference>
<dbReference type="Pfam" id="PF03568">
    <property type="entry name" value="Separin_C"/>
    <property type="match status" value="2"/>
</dbReference>
<gene>
    <name evidence="7" type="primary">ESPL1</name>
    <name evidence="7" type="ORF">TCON_1716</name>
</gene>
<dbReference type="PANTHER" id="PTHR12792:SF0">
    <property type="entry name" value="SEPARIN"/>
    <property type="match status" value="1"/>
</dbReference>
<keyword evidence="3" id="KW-0378">Hydrolase</keyword>
<keyword evidence="8" id="KW-1185">Reference proteome</keyword>